<dbReference type="eggNOG" id="ENOG502S5WH">
    <property type="taxonomic scope" value="Eukaryota"/>
</dbReference>
<evidence type="ECO:0000313" key="4">
    <source>
        <dbReference type="Proteomes" id="UP000018144"/>
    </source>
</evidence>
<accession>U4LXI6</accession>
<keyword evidence="1" id="KW-0175">Coiled coil</keyword>
<organism evidence="3 4">
    <name type="scientific">Pyronema omphalodes (strain CBS 100304)</name>
    <name type="common">Pyronema confluens</name>
    <dbReference type="NCBI Taxonomy" id="1076935"/>
    <lineage>
        <taxon>Eukaryota</taxon>
        <taxon>Fungi</taxon>
        <taxon>Dikarya</taxon>
        <taxon>Ascomycota</taxon>
        <taxon>Pezizomycotina</taxon>
        <taxon>Pezizomycetes</taxon>
        <taxon>Pezizales</taxon>
        <taxon>Pyronemataceae</taxon>
        <taxon>Pyronema</taxon>
    </lineage>
</organism>
<dbReference type="EMBL" id="HF936538">
    <property type="protein sequence ID" value="CCX34453.1"/>
    <property type="molecule type" value="Genomic_DNA"/>
</dbReference>
<evidence type="ECO:0000256" key="2">
    <source>
        <dbReference type="SAM" id="Phobius"/>
    </source>
</evidence>
<proteinExistence type="predicted"/>
<dbReference type="OMA" id="SFWWLRS"/>
<dbReference type="PANTHER" id="PTHR41390:SF1">
    <property type="entry name" value="NADH-UBIQUINONE OXIDOREDUCTASE 213 KDA SUBUNIT"/>
    <property type="match status" value="1"/>
</dbReference>
<dbReference type="Proteomes" id="UP000018144">
    <property type="component" value="Unassembled WGS sequence"/>
</dbReference>
<dbReference type="AlphaFoldDB" id="U4LXI6"/>
<evidence type="ECO:0000313" key="3">
    <source>
        <dbReference type="EMBL" id="CCX34453.1"/>
    </source>
</evidence>
<keyword evidence="4" id="KW-1185">Reference proteome</keyword>
<keyword evidence="2" id="KW-0812">Transmembrane</keyword>
<dbReference type="PANTHER" id="PTHR41390">
    <property type="entry name" value="CHROMOSOME 7, WHOLE GENOME SHOTGUN SEQUENCE"/>
    <property type="match status" value="1"/>
</dbReference>
<gene>
    <name evidence="3" type="ORF">PCON_03717</name>
</gene>
<keyword evidence="2" id="KW-0472">Membrane</keyword>
<name>U4LXI6_PYROM</name>
<feature type="transmembrane region" description="Helical" evidence="2">
    <location>
        <begin position="56"/>
        <end position="79"/>
    </location>
</feature>
<keyword evidence="2" id="KW-1133">Transmembrane helix</keyword>
<sequence>MASPTVPTAPSPSPSPAFKYAPDAIIMPALKVGALTGASGLFFGGVIAVARGTPTVALFAAGTGMNCAALGTTFTAVRSTMLRALRDPQRTTDFTPQEKVYISGASGAITGLTAGLVLRGRSNALPGFLVWGLLGLSGQYAYNYADAAHTSNVLASQTAEPQPSLTDKLFRSKWNPIKKLTDVEYEGMLEAKLLAVDAELAITNEQIAELEVEQRKMAEEKREENK</sequence>
<feature type="transmembrane region" description="Helical" evidence="2">
    <location>
        <begin position="29"/>
        <end position="50"/>
    </location>
</feature>
<reference evidence="3 4" key="1">
    <citation type="journal article" date="2013" name="PLoS Genet.">
        <title>The genome and development-dependent transcriptomes of Pyronema confluens: a window into fungal evolution.</title>
        <authorList>
            <person name="Traeger S."/>
            <person name="Altegoer F."/>
            <person name="Freitag M."/>
            <person name="Gabaldon T."/>
            <person name="Kempken F."/>
            <person name="Kumar A."/>
            <person name="Marcet-Houben M."/>
            <person name="Poggeler S."/>
            <person name="Stajich J.E."/>
            <person name="Nowrousian M."/>
        </authorList>
    </citation>
    <scope>NUCLEOTIDE SEQUENCE [LARGE SCALE GENOMIC DNA]</scope>
    <source>
        <strain evidence="4">CBS 100304</strain>
        <tissue evidence="3">Vegetative mycelium</tissue>
    </source>
</reference>
<evidence type="ECO:0000256" key="1">
    <source>
        <dbReference type="SAM" id="Coils"/>
    </source>
</evidence>
<protein>
    <submittedName>
        <fullName evidence="3">Uncharacterized protein</fullName>
    </submittedName>
</protein>
<dbReference type="OrthoDB" id="5565730at2759"/>
<feature type="coiled-coil region" evidence="1">
    <location>
        <begin position="193"/>
        <end position="223"/>
    </location>
</feature>
<dbReference type="STRING" id="1076935.U4LXI6"/>